<feature type="domain" description="Nucleotide-diphospho-sugar transferase" evidence="1">
    <location>
        <begin position="130"/>
        <end position="292"/>
    </location>
</feature>
<accession>A0A7S1VKM0</accession>
<dbReference type="AlphaFoldDB" id="A0A7S1VKM0"/>
<dbReference type="InterPro" id="IPR052636">
    <property type="entry name" value="UDP-D-xylose:L-fucose_XylT"/>
</dbReference>
<dbReference type="GO" id="GO:0005794">
    <property type="term" value="C:Golgi apparatus"/>
    <property type="evidence" value="ECO:0007669"/>
    <property type="project" value="TreeGrafter"/>
</dbReference>
<dbReference type="EMBL" id="HBGL01011919">
    <property type="protein sequence ID" value="CAD9303156.1"/>
    <property type="molecule type" value="Transcribed_RNA"/>
</dbReference>
<organism evidence="2">
    <name type="scientific">Sexangularia sp. CB-2014</name>
    <dbReference type="NCBI Taxonomy" id="1486929"/>
    <lineage>
        <taxon>Eukaryota</taxon>
        <taxon>Amoebozoa</taxon>
        <taxon>Tubulinea</taxon>
        <taxon>Elardia</taxon>
        <taxon>Arcellinida</taxon>
        <taxon>Arcellinida incertae sedis</taxon>
        <taxon>Sexangularia</taxon>
    </lineage>
</organism>
<dbReference type="PANTHER" id="PTHR47032">
    <property type="entry name" value="UDP-D-XYLOSE:L-FUCOSE ALPHA-1,3-D-XYLOSYLTRANSFERASE-RELATED"/>
    <property type="match status" value="1"/>
</dbReference>
<dbReference type="Pfam" id="PF03407">
    <property type="entry name" value="Nucleotid_trans"/>
    <property type="match status" value="1"/>
</dbReference>
<dbReference type="InterPro" id="IPR005069">
    <property type="entry name" value="Nucl-diP-sugar_transferase"/>
</dbReference>
<gene>
    <name evidence="2" type="ORF">SSP0437_LOCUS9302</name>
</gene>
<evidence type="ECO:0000313" key="2">
    <source>
        <dbReference type="EMBL" id="CAD9303156.1"/>
    </source>
</evidence>
<reference evidence="2" key="1">
    <citation type="submission" date="2021-01" db="EMBL/GenBank/DDBJ databases">
        <authorList>
            <person name="Corre E."/>
            <person name="Pelletier E."/>
            <person name="Niang G."/>
            <person name="Scheremetjew M."/>
            <person name="Finn R."/>
            <person name="Kale V."/>
            <person name="Holt S."/>
            <person name="Cochrane G."/>
            <person name="Meng A."/>
            <person name="Brown T."/>
            <person name="Cohen L."/>
        </authorList>
    </citation>
    <scope>NUCLEOTIDE SEQUENCE</scope>
    <source>
        <strain evidence="2">ATCC 50979</strain>
    </source>
</reference>
<protein>
    <recommendedName>
        <fullName evidence="1">Nucleotide-diphospho-sugar transferase domain-containing protein</fullName>
    </recommendedName>
</protein>
<dbReference type="GO" id="GO:0016757">
    <property type="term" value="F:glycosyltransferase activity"/>
    <property type="evidence" value="ECO:0007669"/>
    <property type="project" value="TreeGrafter"/>
</dbReference>
<name>A0A7S1VKM0_9EUKA</name>
<proteinExistence type="predicted"/>
<sequence>MYTLQEERVLIDASSWRERAAVPATAEAVAGTDQLSTANVNSRSSAFGHVGCVQTAWDDATFVIQATDAFCDFAANWLTNFLAVIPPSACHITKVLFVAHSPQLAALVPIWQEMPLVRERIRLRLWEGGEKEVSTGSLVWNSPEYNALMGSRPALLTKVLHETGDMIFSDVDIAFQSDPRPWLSPNKSLSTIMDLYNPCAGFFAVRNDTVGHQLMEGWAKAMGGRARRNQPSYVETIKKLDPDQVHRLPWRAFFNGDDYFSRKARRATDFLRKHAVAVHANYMVGQDTKRDALRNASLWNPSTELLDGCPPQEEEEA</sequence>
<evidence type="ECO:0000259" key="1">
    <source>
        <dbReference type="Pfam" id="PF03407"/>
    </source>
</evidence>
<dbReference type="PANTHER" id="PTHR47032:SF1">
    <property type="entry name" value="UDP-D-XYLOSE:L-FUCOSE ALPHA-1,3-D-XYLOSYLTRANSFERASE-RELATED"/>
    <property type="match status" value="1"/>
</dbReference>